<sequence>MDTAHTIERFLAQYAAIAVIAAYFGWIILKRIKAIVSDAKQEQAEYEAKYGSLEGLSEIYKRQLAGEREPNFLDHLKIALLTYVDAFRTSTGKWGILTIRLVATGAGVALLFYVVANFVKAGV</sequence>
<dbReference type="EMBL" id="CP026538">
    <property type="protein sequence ID" value="QAZ67462.1"/>
    <property type="molecule type" value="Genomic_DNA"/>
</dbReference>
<organism evidence="2 3">
    <name type="scientific">Solidesulfovibrio carbinolicus</name>
    <dbReference type="NCBI Taxonomy" id="296842"/>
    <lineage>
        <taxon>Bacteria</taxon>
        <taxon>Pseudomonadati</taxon>
        <taxon>Thermodesulfobacteriota</taxon>
        <taxon>Desulfovibrionia</taxon>
        <taxon>Desulfovibrionales</taxon>
        <taxon>Desulfovibrionaceae</taxon>
        <taxon>Solidesulfovibrio</taxon>
    </lineage>
</organism>
<feature type="transmembrane region" description="Helical" evidence="1">
    <location>
        <begin position="97"/>
        <end position="119"/>
    </location>
</feature>
<gene>
    <name evidence="2" type="ORF">C3Y92_09595</name>
</gene>
<keyword evidence="1" id="KW-0812">Transmembrane</keyword>
<reference evidence="2 3" key="1">
    <citation type="submission" date="2018-02" db="EMBL/GenBank/DDBJ databases">
        <title>Genome sequence of Desulfovibrio carbinolicus DSM 3852.</title>
        <authorList>
            <person name="Wilbanks E."/>
            <person name="Skennerton C.T."/>
            <person name="Orphan V.J."/>
        </authorList>
    </citation>
    <scope>NUCLEOTIDE SEQUENCE [LARGE SCALE GENOMIC DNA]</scope>
    <source>
        <strain evidence="2 3">DSM 3852</strain>
    </source>
</reference>
<dbReference type="Proteomes" id="UP000293296">
    <property type="component" value="Chromosome"/>
</dbReference>
<keyword evidence="1" id="KW-1133">Transmembrane helix</keyword>
<feature type="transmembrane region" description="Helical" evidence="1">
    <location>
        <begin position="12"/>
        <end position="29"/>
    </location>
</feature>
<dbReference type="RefSeq" id="WP_129352068.1">
    <property type="nucleotide sequence ID" value="NZ_CP026538.1"/>
</dbReference>
<keyword evidence="1" id="KW-0472">Membrane</keyword>
<evidence type="ECO:0000256" key="1">
    <source>
        <dbReference type="SAM" id="Phobius"/>
    </source>
</evidence>
<accession>A0A4V0YQT9</accession>
<dbReference type="AlphaFoldDB" id="A0A4V0YQT9"/>
<proteinExistence type="predicted"/>
<dbReference type="KEGG" id="dcb:C3Y92_09595"/>
<keyword evidence="3" id="KW-1185">Reference proteome</keyword>
<protein>
    <submittedName>
        <fullName evidence="2">Uncharacterized protein</fullName>
    </submittedName>
</protein>
<evidence type="ECO:0000313" key="2">
    <source>
        <dbReference type="EMBL" id="QAZ67462.1"/>
    </source>
</evidence>
<name>A0A4V0YQT9_9BACT</name>
<evidence type="ECO:0000313" key="3">
    <source>
        <dbReference type="Proteomes" id="UP000293296"/>
    </source>
</evidence>